<reference evidence="2" key="2">
    <citation type="journal article" date="2020" name="Nat. Commun.">
        <title>Large-scale genome sequencing of mycorrhizal fungi provides insights into the early evolution of symbiotic traits.</title>
        <authorList>
            <person name="Miyauchi S."/>
            <person name="Kiss E."/>
            <person name="Kuo A."/>
            <person name="Drula E."/>
            <person name="Kohler A."/>
            <person name="Sanchez-Garcia M."/>
            <person name="Morin E."/>
            <person name="Andreopoulos B."/>
            <person name="Barry K.W."/>
            <person name="Bonito G."/>
            <person name="Buee M."/>
            <person name="Carver A."/>
            <person name="Chen C."/>
            <person name="Cichocki N."/>
            <person name="Clum A."/>
            <person name="Culley D."/>
            <person name="Crous P.W."/>
            <person name="Fauchery L."/>
            <person name="Girlanda M."/>
            <person name="Hayes R.D."/>
            <person name="Keri Z."/>
            <person name="LaButti K."/>
            <person name="Lipzen A."/>
            <person name="Lombard V."/>
            <person name="Magnuson J."/>
            <person name="Maillard F."/>
            <person name="Murat C."/>
            <person name="Nolan M."/>
            <person name="Ohm R.A."/>
            <person name="Pangilinan J."/>
            <person name="Pereira M.F."/>
            <person name="Perotto S."/>
            <person name="Peter M."/>
            <person name="Pfister S."/>
            <person name="Riley R."/>
            <person name="Sitrit Y."/>
            <person name="Stielow J.B."/>
            <person name="Szollosi G."/>
            <person name="Zifcakova L."/>
            <person name="Stursova M."/>
            <person name="Spatafora J.W."/>
            <person name="Tedersoo L."/>
            <person name="Vaario L.M."/>
            <person name="Yamada A."/>
            <person name="Yan M."/>
            <person name="Wang P."/>
            <person name="Xu J."/>
            <person name="Bruns T."/>
            <person name="Baldrian P."/>
            <person name="Vilgalys R."/>
            <person name="Dunand C."/>
            <person name="Henrissat B."/>
            <person name="Grigoriev I.V."/>
            <person name="Hibbett D."/>
            <person name="Nagy L.G."/>
            <person name="Martin F.M."/>
        </authorList>
    </citation>
    <scope>NUCLEOTIDE SEQUENCE</scope>
    <source>
        <strain evidence="2">Prilba</strain>
    </source>
</reference>
<evidence type="ECO:0000313" key="3">
    <source>
        <dbReference type="Proteomes" id="UP000759537"/>
    </source>
</evidence>
<dbReference type="EMBL" id="WHVB01000006">
    <property type="protein sequence ID" value="KAF8481835.1"/>
    <property type="molecule type" value="Genomic_DNA"/>
</dbReference>
<evidence type="ECO:0000313" key="2">
    <source>
        <dbReference type="EMBL" id="KAF8481835.1"/>
    </source>
</evidence>
<feature type="region of interest" description="Disordered" evidence="1">
    <location>
        <begin position="1"/>
        <end position="52"/>
    </location>
</feature>
<protein>
    <submittedName>
        <fullName evidence="2">Uncharacterized protein</fullName>
    </submittedName>
</protein>
<organism evidence="2 3">
    <name type="scientific">Russula ochroleuca</name>
    <dbReference type="NCBI Taxonomy" id="152965"/>
    <lineage>
        <taxon>Eukaryota</taxon>
        <taxon>Fungi</taxon>
        <taxon>Dikarya</taxon>
        <taxon>Basidiomycota</taxon>
        <taxon>Agaricomycotina</taxon>
        <taxon>Agaricomycetes</taxon>
        <taxon>Russulales</taxon>
        <taxon>Russulaceae</taxon>
        <taxon>Russula</taxon>
    </lineage>
</organism>
<sequence length="164" mass="17650">MPKHAAVDAQPGPDKASCGASSQTREKPPEDEMGEFEDARKDEIEGDDNDDVAQSDGVRVIFCSQVHYTCAGGVCAPRGRMTADALTSRSDWPSILSTCSVMTTAISDTERQGFPASAYIVAGTQADAATKNQLTVWFSFFTLWWPGRLSAESAEPLKVVEPKS</sequence>
<reference evidence="2" key="1">
    <citation type="submission" date="2019-10" db="EMBL/GenBank/DDBJ databases">
        <authorList>
            <consortium name="DOE Joint Genome Institute"/>
            <person name="Kuo A."/>
            <person name="Miyauchi S."/>
            <person name="Kiss E."/>
            <person name="Drula E."/>
            <person name="Kohler A."/>
            <person name="Sanchez-Garcia M."/>
            <person name="Andreopoulos B."/>
            <person name="Barry K.W."/>
            <person name="Bonito G."/>
            <person name="Buee M."/>
            <person name="Carver A."/>
            <person name="Chen C."/>
            <person name="Cichocki N."/>
            <person name="Clum A."/>
            <person name="Culley D."/>
            <person name="Crous P.W."/>
            <person name="Fauchery L."/>
            <person name="Girlanda M."/>
            <person name="Hayes R."/>
            <person name="Keri Z."/>
            <person name="LaButti K."/>
            <person name="Lipzen A."/>
            <person name="Lombard V."/>
            <person name="Magnuson J."/>
            <person name="Maillard F."/>
            <person name="Morin E."/>
            <person name="Murat C."/>
            <person name="Nolan M."/>
            <person name="Ohm R."/>
            <person name="Pangilinan J."/>
            <person name="Pereira M."/>
            <person name="Perotto S."/>
            <person name="Peter M."/>
            <person name="Riley R."/>
            <person name="Sitrit Y."/>
            <person name="Stielow B."/>
            <person name="Szollosi G."/>
            <person name="Zifcakova L."/>
            <person name="Stursova M."/>
            <person name="Spatafora J.W."/>
            <person name="Tedersoo L."/>
            <person name="Vaario L.-M."/>
            <person name="Yamada A."/>
            <person name="Yan M."/>
            <person name="Wang P."/>
            <person name="Xu J."/>
            <person name="Bruns T."/>
            <person name="Baldrian P."/>
            <person name="Vilgalys R."/>
            <person name="Henrissat B."/>
            <person name="Grigoriev I.V."/>
            <person name="Hibbett D."/>
            <person name="Nagy L.G."/>
            <person name="Martin F.M."/>
        </authorList>
    </citation>
    <scope>NUCLEOTIDE SEQUENCE</scope>
    <source>
        <strain evidence="2">Prilba</strain>
    </source>
</reference>
<proteinExistence type="predicted"/>
<gene>
    <name evidence="2" type="ORF">DFH94DRAFT_691480</name>
</gene>
<dbReference type="Proteomes" id="UP000759537">
    <property type="component" value="Unassembled WGS sequence"/>
</dbReference>
<accession>A0A9P5MYM3</accession>
<comment type="caution">
    <text evidence="2">The sequence shown here is derived from an EMBL/GenBank/DDBJ whole genome shotgun (WGS) entry which is preliminary data.</text>
</comment>
<keyword evidence="3" id="KW-1185">Reference proteome</keyword>
<name>A0A9P5MYM3_9AGAM</name>
<dbReference type="OrthoDB" id="2161379at2759"/>
<dbReference type="AlphaFoldDB" id="A0A9P5MYM3"/>
<evidence type="ECO:0000256" key="1">
    <source>
        <dbReference type="SAM" id="MobiDB-lite"/>
    </source>
</evidence>